<feature type="repeat" description="Pumilio" evidence="7">
    <location>
        <begin position="901"/>
        <end position="936"/>
    </location>
</feature>
<dbReference type="CDD" id="cd07920">
    <property type="entry name" value="Pumilio"/>
    <property type="match status" value="1"/>
</dbReference>
<dbReference type="InterPro" id="IPR016024">
    <property type="entry name" value="ARM-type_fold"/>
</dbReference>
<evidence type="ECO:0000256" key="3">
    <source>
        <dbReference type="ARBA" id="ARBA00022737"/>
    </source>
</evidence>
<evidence type="ECO:0000313" key="11">
    <source>
        <dbReference type="Proteomes" id="UP000326939"/>
    </source>
</evidence>
<comment type="subcellular location">
    <subcellularLocation>
        <location evidence="1">Cytoplasm</location>
    </subcellularLocation>
</comment>
<dbReference type="Proteomes" id="UP000326939">
    <property type="component" value="Chromosome 8"/>
</dbReference>
<feature type="repeat" description="Pumilio" evidence="7">
    <location>
        <begin position="756"/>
        <end position="791"/>
    </location>
</feature>
<gene>
    <name evidence="10" type="ORF">DKX38_012015</name>
</gene>
<feature type="region of interest" description="Disordered" evidence="8">
    <location>
        <begin position="672"/>
        <end position="692"/>
    </location>
</feature>
<dbReference type="Gene3D" id="1.25.10.10">
    <property type="entry name" value="Leucine-rich Repeat Variant"/>
    <property type="match status" value="1"/>
</dbReference>
<protein>
    <recommendedName>
        <fullName evidence="9">PUM-HD domain-containing protein</fullName>
    </recommendedName>
</protein>
<comment type="function">
    <text evidence="6">Sequence-specific RNA-binding protein that regulates translation and mRNA stability by binding the 3'-UTR of target mRNAs. Binds the APUM-binding elements (APBEs) in the 3'-UTR mRNA sequence of CLV1, PNH, WUS and FAS2.</text>
</comment>
<feature type="repeat" description="Pumilio" evidence="7">
    <location>
        <begin position="792"/>
        <end position="827"/>
    </location>
</feature>
<feature type="region of interest" description="Disordered" evidence="8">
    <location>
        <begin position="420"/>
        <end position="449"/>
    </location>
</feature>
<proteinExistence type="predicted"/>
<keyword evidence="11" id="KW-1185">Reference proteome</keyword>
<dbReference type="GO" id="GO:0006417">
    <property type="term" value="P:regulation of translation"/>
    <property type="evidence" value="ECO:0007669"/>
    <property type="project" value="UniProtKB-KW"/>
</dbReference>
<keyword evidence="2" id="KW-0963">Cytoplasm</keyword>
<dbReference type="PANTHER" id="PTHR12537:SF121">
    <property type="entry name" value="PUMILIO HOMOLOG 5"/>
    <property type="match status" value="1"/>
</dbReference>
<sequence length="1060" mass="116070">MATESPVRMVESGGARKWSGSKDSAVLGSPLRSMAAEELGLLLKGQGFHGDEAGTIPCRSGSAPPSMEGSFAAIGNLLAQHNSGLSSSMESLGSVIENCESEEQLRSEPAYFAYYCSNVNLNPRLPPPLLSRENRRLVHHIGGFGNNWRPESGNGSLQLPKSSLSTHKEEPNEDRSPRGASENSGVHIPGQNTTSLAGRHKSLVDLIQVRGFLLSGQLLLEYRVNSGESQFPGHVNFSCLVHALEICSSFPPNFCHILYVVKHEDFPRTPSPVYSQSRSSSHAAEVGVDHDVHAISSNVSSASMSKISESNAGSDVCVDTYALEVDALRLISINDPPSADLPTSPCHAGTPTQQKGESSSKGTGFEVDASIRGSRQSGASRMELRTKNKQDQQTYGRNIPQHHSYSQQGIPYQVQVISQGTNPSHSSMEKPSHGYPKFSSTEVLPPSHSPATNPPFYAPQGAYMTAGTPFYQPSSVYHPQYSMGGYAVGSAFISPYMPGFPSHRTIPVSFGGPPGPSNDGRSADASGVQQIGSLQHLAKFYGQHGLMLQPSFVDPLHAQPFQHPFGDVYSATPLHNRLASSGTTGTQIDSFIPQKDFSAAAYMSNQKVLTSTNGGLNIPIPGKGAISGGSYYGGPPSMGVITHFPASPLTSPALPSSPVGGFNHLSRRTDLRFPQGSSRNAGSYFRGQEQRAVNSADDPKRHYFLEELKSNNAQKFELSDVAGRIVEFSVDQHGSRFIQQKLENCNVEEKECVFKEVLPHAPKLMTDVFGNYVIQKFFEHGSPEQRIELAEKLSGQMLQLSLQMYGCRVIQKALDVIELDQKAKLAQELDGHVMRCVHDQNGNHVIQKCIECVPAEHIEFIISAFRGQVVTLSTHPYGCRVIQRVLEHCSDELQSQCIVDEILESTYLLAQDQYGNYVTQHVLERGKPRERSQIISKLTGKIVQMSQHKYASNVVEKCLKHADAAQRELMIGEIIGQSEENDNLLMMMKDQFANYVVQKILETSNDKQKEILLSRINAHLNALKKYTYGKHIVARFEQLCGEGAPPFLYPKIKHELHFCT</sequence>
<keyword evidence="5" id="KW-0694">RNA-binding</keyword>
<evidence type="ECO:0000256" key="2">
    <source>
        <dbReference type="ARBA" id="ARBA00022490"/>
    </source>
</evidence>
<dbReference type="InterPro" id="IPR011989">
    <property type="entry name" value="ARM-like"/>
</dbReference>
<organism evidence="10 11">
    <name type="scientific">Salix brachista</name>
    <dbReference type="NCBI Taxonomy" id="2182728"/>
    <lineage>
        <taxon>Eukaryota</taxon>
        <taxon>Viridiplantae</taxon>
        <taxon>Streptophyta</taxon>
        <taxon>Embryophyta</taxon>
        <taxon>Tracheophyta</taxon>
        <taxon>Spermatophyta</taxon>
        <taxon>Magnoliopsida</taxon>
        <taxon>eudicotyledons</taxon>
        <taxon>Gunneridae</taxon>
        <taxon>Pentapetalae</taxon>
        <taxon>rosids</taxon>
        <taxon>fabids</taxon>
        <taxon>Malpighiales</taxon>
        <taxon>Salicaceae</taxon>
        <taxon>Saliceae</taxon>
        <taxon>Salix</taxon>
    </lineage>
</organism>
<evidence type="ECO:0000256" key="6">
    <source>
        <dbReference type="ARBA" id="ARBA00055193"/>
    </source>
</evidence>
<feature type="repeat" description="Pumilio" evidence="7">
    <location>
        <begin position="973"/>
        <end position="1014"/>
    </location>
</feature>
<evidence type="ECO:0000256" key="7">
    <source>
        <dbReference type="PROSITE-ProRule" id="PRU00317"/>
    </source>
</evidence>
<dbReference type="Pfam" id="PF00806">
    <property type="entry name" value="PUF"/>
    <property type="match status" value="8"/>
</dbReference>
<dbReference type="PROSITE" id="PS50302">
    <property type="entry name" value="PUM"/>
    <property type="match status" value="8"/>
</dbReference>
<dbReference type="SUPFAM" id="SSF48371">
    <property type="entry name" value="ARM repeat"/>
    <property type="match status" value="1"/>
</dbReference>
<feature type="region of interest" description="Disordered" evidence="8">
    <location>
        <begin position="1"/>
        <end position="22"/>
    </location>
</feature>
<evidence type="ECO:0000313" key="10">
    <source>
        <dbReference type="EMBL" id="KAB5543903.1"/>
    </source>
</evidence>
<feature type="repeat" description="Pumilio" evidence="7">
    <location>
        <begin position="828"/>
        <end position="863"/>
    </location>
</feature>
<dbReference type="SMART" id="SM00025">
    <property type="entry name" value="Pumilio"/>
    <property type="match status" value="8"/>
</dbReference>
<dbReference type="InterPro" id="IPR001313">
    <property type="entry name" value="Pumilio_RNA-bd_rpt"/>
</dbReference>
<feature type="repeat" description="Pumilio" evidence="7">
    <location>
        <begin position="937"/>
        <end position="972"/>
    </location>
</feature>
<dbReference type="GO" id="GO:0005737">
    <property type="term" value="C:cytoplasm"/>
    <property type="evidence" value="ECO:0007669"/>
    <property type="project" value="UniProtKB-SubCell"/>
</dbReference>
<reference evidence="11" key="1">
    <citation type="journal article" date="2019" name="Gigascience">
        <title>De novo genome assembly of the endangered Acer yangbiense, a plant species with extremely small populations endemic to Yunnan Province, China.</title>
        <authorList>
            <person name="Yang J."/>
            <person name="Wariss H.M."/>
            <person name="Tao L."/>
            <person name="Zhang R."/>
            <person name="Yun Q."/>
            <person name="Hollingsworth P."/>
            <person name="Dao Z."/>
            <person name="Luo G."/>
            <person name="Guo H."/>
            <person name="Ma Y."/>
            <person name="Sun W."/>
        </authorList>
    </citation>
    <scope>NUCLEOTIDE SEQUENCE [LARGE SCALE GENOMIC DNA]</scope>
    <source>
        <strain evidence="11">cv. br00</strain>
    </source>
</reference>
<feature type="compositionally biased region" description="Polar residues" evidence="8">
    <location>
        <begin position="153"/>
        <end position="165"/>
    </location>
</feature>
<feature type="domain" description="PUM-HD" evidence="9">
    <location>
        <begin position="700"/>
        <end position="1040"/>
    </location>
</feature>
<dbReference type="InterPro" id="IPR012940">
    <property type="entry name" value="NABP"/>
</dbReference>
<feature type="compositionally biased region" description="Polar residues" evidence="8">
    <location>
        <begin position="350"/>
        <end position="362"/>
    </location>
</feature>
<feature type="compositionally biased region" description="Basic and acidic residues" evidence="8">
    <location>
        <begin position="166"/>
        <end position="177"/>
    </location>
</feature>
<dbReference type="EMBL" id="VDCV01000008">
    <property type="protein sequence ID" value="KAB5543903.1"/>
    <property type="molecule type" value="Genomic_DNA"/>
</dbReference>
<name>A0A5N5LMG6_9ROSI</name>
<dbReference type="InterPro" id="IPR033712">
    <property type="entry name" value="Pumilio_RNA-bd"/>
</dbReference>
<keyword evidence="4" id="KW-0810">Translation regulation</keyword>
<evidence type="ECO:0000256" key="5">
    <source>
        <dbReference type="ARBA" id="ARBA00022884"/>
    </source>
</evidence>
<feature type="compositionally biased region" description="Polar residues" evidence="8">
    <location>
        <begin position="391"/>
        <end position="404"/>
    </location>
</feature>
<dbReference type="Pfam" id="PF07990">
    <property type="entry name" value="NABP"/>
    <property type="match status" value="1"/>
</dbReference>
<evidence type="ECO:0000256" key="1">
    <source>
        <dbReference type="ARBA" id="ARBA00004496"/>
    </source>
</evidence>
<dbReference type="PROSITE" id="PS50303">
    <property type="entry name" value="PUM_HD"/>
    <property type="match status" value="1"/>
</dbReference>
<dbReference type="FunFam" id="1.25.10.10:FF:000004">
    <property type="entry name" value="Pumilio homolog 1 isoform 2"/>
    <property type="match status" value="1"/>
</dbReference>
<feature type="repeat" description="Pumilio" evidence="7">
    <location>
        <begin position="720"/>
        <end position="755"/>
    </location>
</feature>
<evidence type="ECO:0000256" key="8">
    <source>
        <dbReference type="SAM" id="MobiDB-lite"/>
    </source>
</evidence>
<feature type="region of interest" description="Disordered" evidence="8">
    <location>
        <begin position="149"/>
        <end position="194"/>
    </location>
</feature>
<comment type="caution">
    <text evidence="10">The sequence shown here is derived from an EMBL/GenBank/DDBJ whole genome shotgun (WGS) entry which is preliminary data.</text>
</comment>
<feature type="region of interest" description="Disordered" evidence="8">
    <location>
        <begin position="336"/>
        <end position="404"/>
    </location>
</feature>
<evidence type="ECO:0000256" key="4">
    <source>
        <dbReference type="ARBA" id="ARBA00022845"/>
    </source>
</evidence>
<accession>A0A5N5LMG6</accession>
<evidence type="ECO:0000259" key="9">
    <source>
        <dbReference type="PROSITE" id="PS50303"/>
    </source>
</evidence>
<dbReference type="AlphaFoldDB" id="A0A5N5LMG6"/>
<keyword evidence="3" id="KW-0677">Repeat</keyword>
<dbReference type="GO" id="GO:0003729">
    <property type="term" value="F:mRNA binding"/>
    <property type="evidence" value="ECO:0007669"/>
    <property type="project" value="TreeGrafter"/>
</dbReference>
<feature type="repeat" description="Pumilio" evidence="7">
    <location>
        <begin position="864"/>
        <end position="900"/>
    </location>
</feature>
<dbReference type="PANTHER" id="PTHR12537">
    <property type="entry name" value="RNA BINDING PROTEIN PUMILIO-RELATED"/>
    <property type="match status" value="1"/>
</dbReference>
<dbReference type="InterPro" id="IPR033133">
    <property type="entry name" value="PUM-HD"/>
</dbReference>